<reference evidence="2 3" key="1">
    <citation type="submission" date="2019-03" db="EMBL/GenBank/DDBJ databases">
        <title>Rhizobium sp. nov., an bacterium isolated from biocrust in Mu Us Desert.</title>
        <authorList>
            <person name="Lixiong L."/>
        </authorList>
    </citation>
    <scope>NUCLEOTIDE SEQUENCE [LARGE SCALE GENOMIC DNA]</scope>
    <source>
        <strain evidence="2 3">SPY-1</strain>
    </source>
</reference>
<dbReference type="RefSeq" id="WP_133315614.1">
    <property type="nucleotide sequence ID" value="NZ_SMTL01000002.1"/>
</dbReference>
<accession>A0A4R5UJ36</accession>
<organism evidence="2 3">
    <name type="scientific">Rhizobium deserti</name>
    <dbReference type="NCBI Taxonomy" id="2547961"/>
    <lineage>
        <taxon>Bacteria</taxon>
        <taxon>Pseudomonadati</taxon>
        <taxon>Pseudomonadota</taxon>
        <taxon>Alphaproteobacteria</taxon>
        <taxon>Hyphomicrobiales</taxon>
        <taxon>Rhizobiaceae</taxon>
        <taxon>Rhizobium/Agrobacterium group</taxon>
        <taxon>Rhizobium</taxon>
    </lineage>
</organism>
<evidence type="ECO:0000313" key="2">
    <source>
        <dbReference type="EMBL" id="TDK36836.1"/>
    </source>
</evidence>
<protein>
    <submittedName>
        <fullName evidence="2">Alpha/beta hydrolase</fullName>
    </submittedName>
</protein>
<dbReference type="Gene3D" id="3.40.50.1820">
    <property type="entry name" value="alpha/beta hydrolase"/>
    <property type="match status" value="1"/>
</dbReference>
<gene>
    <name evidence="2" type="ORF">E2F50_07950</name>
</gene>
<dbReference type="InterPro" id="IPR029058">
    <property type="entry name" value="AB_hydrolase_fold"/>
</dbReference>
<evidence type="ECO:0000259" key="1">
    <source>
        <dbReference type="Pfam" id="PF12146"/>
    </source>
</evidence>
<dbReference type="SUPFAM" id="SSF53474">
    <property type="entry name" value="alpha/beta-Hydrolases"/>
    <property type="match status" value="1"/>
</dbReference>
<dbReference type="EMBL" id="SMTL01000002">
    <property type="protein sequence ID" value="TDK36836.1"/>
    <property type="molecule type" value="Genomic_DNA"/>
</dbReference>
<comment type="caution">
    <text evidence="2">The sequence shown here is derived from an EMBL/GenBank/DDBJ whole genome shotgun (WGS) entry which is preliminary data.</text>
</comment>
<keyword evidence="2" id="KW-0378">Hydrolase</keyword>
<dbReference type="AlphaFoldDB" id="A0A4R5UJ36"/>
<name>A0A4R5UJ36_9HYPH</name>
<proteinExistence type="predicted"/>
<keyword evidence="3" id="KW-1185">Reference proteome</keyword>
<dbReference type="OrthoDB" id="5416147at2"/>
<dbReference type="Proteomes" id="UP000295238">
    <property type="component" value="Unassembled WGS sequence"/>
</dbReference>
<dbReference type="Pfam" id="PF12146">
    <property type="entry name" value="Hydrolase_4"/>
    <property type="match status" value="1"/>
</dbReference>
<evidence type="ECO:0000313" key="3">
    <source>
        <dbReference type="Proteomes" id="UP000295238"/>
    </source>
</evidence>
<sequence length="306" mass="32636">MTAPHKPIAQLPPFDAARLGADLDAYLAAAEGGFTDIRPSAAKRIVWANPALRQRRPVALVYVHGFSAAAEEVRPLPDMVAAALGANLYFARLCGHGRSSQAMGEASLAGWFADLAESLKVGEALGERVVLIGTSTGASLITAALADPTFSHRITATVFLSPNYGINKRGASLLTLPFAALMIRLLLGRIYSFKPANAEHAAHWTTSYPSSALLPMAALVKLAVSIPAEVIGTPALFLYSAHDQVVRPDQVRHVASRWGGRHEIVEVGETGDPSNHVIAGAILSPQTTVPLASRIIDWLRTELYLR</sequence>
<dbReference type="GO" id="GO:0016787">
    <property type="term" value="F:hydrolase activity"/>
    <property type="evidence" value="ECO:0007669"/>
    <property type="project" value="UniProtKB-KW"/>
</dbReference>
<dbReference type="InterPro" id="IPR022742">
    <property type="entry name" value="Hydrolase_4"/>
</dbReference>
<feature type="domain" description="Serine aminopeptidase S33" evidence="1">
    <location>
        <begin position="59"/>
        <end position="261"/>
    </location>
</feature>